<dbReference type="PANTHER" id="PTHR36847:SF1">
    <property type="entry name" value="AMIDOLIGASE ENZYME"/>
    <property type="match status" value="1"/>
</dbReference>
<reference evidence="1 2" key="1">
    <citation type="submission" date="2016-10" db="EMBL/GenBank/DDBJ databases">
        <title>Draft genome sequence of Coniochaeta ligniaria NRRL30616, a lignocellulolytic fungus for bioabatement of inhibitors in plant biomass hydrolysates.</title>
        <authorList>
            <consortium name="DOE Joint Genome Institute"/>
            <person name="Jimenez D.J."/>
            <person name="Hector R.E."/>
            <person name="Riley R."/>
            <person name="Sun H."/>
            <person name="Grigoriev I.V."/>
            <person name="Van Elsas J.D."/>
            <person name="Nichols N.N."/>
        </authorList>
    </citation>
    <scope>NUCLEOTIDE SEQUENCE [LARGE SCALE GENOMIC DNA]</scope>
    <source>
        <strain evidence="1 2">NRRL 30616</strain>
    </source>
</reference>
<gene>
    <name evidence="1" type="ORF">CONLIGDRAFT_550047</name>
</gene>
<dbReference type="InterPro" id="IPR022025">
    <property type="entry name" value="Amidoligase_2"/>
</dbReference>
<dbReference type="InParanoid" id="A0A1J7IT10"/>
<dbReference type="EMBL" id="KV875096">
    <property type="protein sequence ID" value="OIW30799.1"/>
    <property type="molecule type" value="Genomic_DNA"/>
</dbReference>
<organism evidence="1 2">
    <name type="scientific">Coniochaeta ligniaria NRRL 30616</name>
    <dbReference type="NCBI Taxonomy" id="1408157"/>
    <lineage>
        <taxon>Eukaryota</taxon>
        <taxon>Fungi</taxon>
        <taxon>Dikarya</taxon>
        <taxon>Ascomycota</taxon>
        <taxon>Pezizomycotina</taxon>
        <taxon>Sordariomycetes</taxon>
        <taxon>Sordariomycetidae</taxon>
        <taxon>Coniochaetales</taxon>
        <taxon>Coniochaetaceae</taxon>
        <taxon>Coniochaeta</taxon>
    </lineage>
</organism>
<sequence>APSADTPDTLSAGIEVKFLLPVLKSGTEDSGFYGDRRPILTAQAGPEDDNRALIRRAHESVASTIWQHAATAVQQRSVTLHDIEAAGRLEHDYWDTHWIVKKANSALPTAAEESRGDNYIWIPVELCSPKQRWNDRYGLENPFASITAVLRALTAHHRVTVNYTCDVHVHVGRAGGQPLSLETLKRLAAMLWLSEDSIRSIRDPTSPNYLNVFTWGAELTKHSRLAKVVQDQLAQSKRPLCNTLSIDALKEQTAAISAIWNASSHRELGRLLSGATPQYRRLGFNFSSLGEEDERARNGPKTIEFRVLEGTLDTDIISAWVAICWNLVEVA</sequence>
<keyword evidence="2" id="KW-1185">Reference proteome</keyword>
<proteinExistence type="predicted"/>
<evidence type="ECO:0000313" key="1">
    <source>
        <dbReference type="EMBL" id="OIW30799.1"/>
    </source>
</evidence>
<evidence type="ECO:0000313" key="2">
    <source>
        <dbReference type="Proteomes" id="UP000182658"/>
    </source>
</evidence>
<dbReference type="Pfam" id="PF12224">
    <property type="entry name" value="Amidoligase_2"/>
    <property type="match status" value="1"/>
</dbReference>
<dbReference type="STRING" id="1408157.A0A1J7IT10"/>
<dbReference type="Proteomes" id="UP000182658">
    <property type="component" value="Unassembled WGS sequence"/>
</dbReference>
<evidence type="ECO:0008006" key="3">
    <source>
        <dbReference type="Google" id="ProtNLM"/>
    </source>
</evidence>
<accession>A0A1J7IT10</accession>
<name>A0A1J7IT10_9PEZI</name>
<feature type="non-terminal residue" evidence="1">
    <location>
        <position position="331"/>
    </location>
</feature>
<protein>
    <recommendedName>
        <fullName evidence="3">Amidoligase enzyme</fullName>
    </recommendedName>
</protein>
<dbReference type="AlphaFoldDB" id="A0A1J7IT10"/>
<dbReference type="OrthoDB" id="412402at2759"/>
<dbReference type="PANTHER" id="PTHR36847">
    <property type="entry name" value="AMIDOLIGASE ENZYME"/>
    <property type="match status" value="1"/>
</dbReference>
<feature type="non-terminal residue" evidence="1">
    <location>
        <position position="1"/>
    </location>
</feature>